<protein>
    <submittedName>
        <fullName evidence="1">Uncharacterized protein</fullName>
    </submittedName>
</protein>
<dbReference type="EMBL" id="CM016556">
    <property type="protein sequence ID" value="TKW13501.1"/>
    <property type="molecule type" value="Genomic_DNA"/>
</dbReference>
<dbReference type="Gramene" id="TKW13501">
    <property type="protein sequence ID" value="TKW13501"/>
    <property type="gene ID" value="SEVIR_5G105100v2"/>
</dbReference>
<keyword evidence="2" id="KW-1185">Reference proteome</keyword>
<reference evidence="1" key="1">
    <citation type="submission" date="2019-03" db="EMBL/GenBank/DDBJ databases">
        <title>WGS assembly of Setaria viridis.</title>
        <authorList>
            <person name="Huang P."/>
            <person name="Jenkins J."/>
            <person name="Grimwood J."/>
            <person name="Barry K."/>
            <person name="Healey A."/>
            <person name="Mamidi S."/>
            <person name="Sreedasyam A."/>
            <person name="Shu S."/>
            <person name="Feldman M."/>
            <person name="Wu J."/>
            <person name="Yu Y."/>
            <person name="Chen C."/>
            <person name="Johnson J."/>
            <person name="Rokhsar D."/>
            <person name="Baxter I."/>
            <person name="Schmutz J."/>
            <person name="Brutnell T."/>
            <person name="Kellogg E."/>
        </authorList>
    </citation>
    <scope>NUCLEOTIDE SEQUENCE [LARGE SCALE GENOMIC DNA]</scope>
</reference>
<gene>
    <name evidence="1" type="ORF">SEVIR_5G105100v2</name>
</gene>
<sequence length="228" mass="24810">MDPWRQIALELLGSLGARTPMDPSSRQAALFAQHALAAVRHTTVIRFRIGDAQRRLLTLRLVLRRLLDGVPPDQIDLAEIDVRTVGISAGVYLQGALHSLAYAAGVHAGAATVLFLYGAVRCPNLRRSSPWWEAWRMCHDATAAHVAEAIQRLRHALELFKASVRAVDRAAAYPRMSAGWITSMLAAEQLACYARIEVAAAEGEASKMGLAISVEHGEARSLVAEEDV</sequence>
<accession>A0A4U6UC13</accession>
<evidence type="ECO:0000313" key="1">
    <source>
        <dbReference type="EMBL" id="TKW13501.1"/>
    </source>
</evidence>
<dbReference type="Proteomes" id="UP000298652">
    <property type="component" value="Chromosome 5"/>
</dbReference>
<proteinExistence type="predicted"/>
<evidence type="ECO:0000313" key="2">
    <source>
        <dbReference type="Proteomes" id="UP000298652"/>
    </source>
</evidence>
<dbReference type="AlphaFoldDB" id="A0A4U6UC13"/>
<organism evidence="1 2">
    <name type="scientific">Setaria viridis</name>
    <name type="common">Green bristlegrass</name>
    <name type="synonym">Setaria italica subsp. viridis</name>
    <dbReference type="NCBI Taxonomy" id="4556"/>
    <lineage>
        <taxon>Eukaryota</taxon>
        <taxon>Viridiplantae</taxon>
        <taxon>Streptophyta</taxon>
        <taxon>Embryophyta</taxon>
        <taxon>Tracheophyta</taxon>
        <taxon>Spermatophyta</taxon>
        <taxon>Magnoliopsida</taxon>
        <taxon>Liliopsida</taxon>
        <taxon>Poales</taxon>
        <taxon>Poaceae</taxon>
        <taxon>PACMAD clade</taxon>
        <taxon>Panicoideae</taxon>
        <taxon>Panicodae</taxon>
        <taxon>Paniceae</taxon>
        <taxon>Cenchrinae</taxon>
        <taxon>Setaria</taxon>
    </lineage>
</organism>
<name>A0A4U6UC13_SETVI</name>